<dbReference type="Gene3D" id="1.25.40.90">
    <property type="match status" value="1"/>
</dbReference>
<dbReference type="SMART" id="SM00356">
    <property type="entry name" value="ZnF_C3H1"/>
    <property type="match status" value="1"/>
</dbReference>
<dbReference type="SUPFAM" id="SSF48464">
    <property type="entry name" value="ENTH/VHS domain"/>
    <property type="match status" value="1"/>
</dbReference>
<keyword evidence="1" id="KW-0863">Zinc-finger</keyword>
<dbReference type="VEuPathDB" id="TriTrypDB:BSAL_53580"/>
<protein>
    <recommendedName>
        <fullName evidence="3">C3H1-type domain-containing protein</fullName>
    </recommendedName>
</protein>
<proteinExistence type="predicted"/>
<evidence type="ECO:0000256" key="2">
    <source>
        <dbReference type="SAM" id="MobiDB-lite"/>
    </source>
</evidence>
<feature type="zinc finger region" description="C3H1-type" evidence="1">
    <location>
        <begin position="183"/>
        <end position="210"/>
    </location>
</feature>
<evidence type="ECO:0000256" key="1">
    <source>
        <dbReference type="PROSITE-ProRule" id="PRU00723"/>
    </source>
</evidence>
<dbReference type="EMBL" id="CYKH01000110">
    <property type="protein sequence ID" value="CUE71689.1"/>
    <property type="molecule type" value="Genomic_DNA"/>
</dbReference>
<dbReference type="OrthoDB" id="276741at2759"/>
<sequence>MFGGGEEYFREPDPIDRETLKRFATFCHRLRTLEKPTVKSINDTVEKATAVGETIITNELVIGSILRHIKVATGAKQLAYWYVLDKLCKENKSTFAFALQPYLIEVASDYIPFEDPILGPKYESMIERWDGVFPRHVVDRIWIGKKERLWAAAHPQEVEQARKEEELEWSREESRQQEADGLDDYGQPCMDYLQGRCQWGKECKQLHPVGMEGSMPLECRLGDWKCRCGVINRHFRRRCSQCVREKPQYRKEHEQSAEEKLLSQPDPLVEELSRQQFGYNPMSETEAVAHWAMRLDGVTNHQFKNERSAAIRTRILGKKPSTPLETQVASQINFGLTHLALSVSSQAAVEPPKKRSRVEALVPSGVPPPQGITILSKTIIERGAHDVVVPQCLYQVCLLVKDCASTNSKLSILEAETFFLMCRLIFSSWNTSKLAAFELFFTEIRRHLEGLGLSTQQLEQVDAMCNTAATSSA</sequence>
<evidence type="ECO:0000313" key="5">
    <source>
        <dbReference type="Proteomes" id="UP000051952"/>
    </source>
</evidence>
<feature type="domain" description="C3H1-type" evidence="3">
    <location>
        <begin position="183"/>
        <end position="210"/>
    </location>
</feature>
<gene>
    <name evidence="4" type="ORF">BSAL_53580</name>
</gene>
<feature type="region of interest" description="Disordered" evidence="2">
    <location>
        <begin position="161"/>
        <end position="182"/>
    </location>
</feature>
<reference evidence="5" key="1">
    <citation type="submission" date="2015-09" db="EMBL/GenBank/DDBJ databases">
        <authorList>
            <consortium name="Pathogen Informatics"/>
        </authorList>
    </citation>
    <scope>NUCLEOTIDE SEQUENCE [LARGE SCALE GENOMIC DNA]</scope>
    <source>
        <strain evidence="5">Lake Konstanz</strain>
    </source>
</reference>
<keyword evidence="1" id="KW-0479">Metal-binding</keyword>
<keyword evidence="1" id="KW-0862">Zinc</keyword>
<dbReference type="InterPro" id="IPR000571">
    <property type="entry name" value="Znf_CCCH"/>
</dbReference>
<organism evidence="4 5">
    <name type="scientific">Bodo saltans</name>
    <name type="common">Flagellated protozoan</name>
    <dbReference type="NCBI Taxonomy" id="75058"/>
    <lineage>
        <taxon>Eukaryota</taxon>
        <taxon>Discoba</taxon>
        <taxon>Euglenozoa</taxon>
        <taxon>Kinetoplastea</taxon>
        <taxon>Metakinetoplastina</taxon>
        <taxon>Eubodonida</taxon>
        <taxon>Bodonidae</taxon>
        <taxon>Bodo</taxon>
    </lineage>
</organism>
<dbReference type="Proteomes" id="UP000051952">
    <property type="component" value="Unassembled WGS sequence"/>
</dbReference>
<accession>A0A0S4ILT1</accession>
<dbReference type="GO" id="GO:0008270">
    <property type="term" value="F:zinc ion binding"/>
    <property type="evidence" value="ECO:0007669"/>
    <property type="project" value="UniProtKB-KW"/>
</dbReference>
<name>A0A0S4ILT1_BODSA</name>
<feature type="compositionally biased region" description="Basic and acidic residues" evidence="2">
    <location>
        <begin position="161"/>
        <end position="178"/>
    </location>
</feature>
<dbReference type="PROSITE" id="PS50103">
    <property type="entry name" value="ZF_C3H1"/>
    <property type="match status" value="1"/>
</dbReference>
<dbReference type="AlphaFoldDB" id="A0A0S4ILT1"/>
<keyword evidence="5" id="KW-1185">Reference proteome</keyword>
<evidence type="ECO:0000313" key="4">
    <source>
        <dbReference type="EMBL" id="CUE71689.1"/>
    </source>
</evidence>
<evidence type="ECO:0000259" key="3">
    <source>
        <dbReference type="PROSITE" id="PS50103"/>
    </source>
</evidence>
<dbReference type="OMA" id="CMDYLQG"/>
<dbReference type="InterPro" id="IPR008942">
    <property type="entry name" value="ENTH_VHS"/>
</dbReference>